<feature type="compositionally biased region" description="Basic and acidic residues" evidence="1">
    <location>
        <begin position="48"/>
        <end position="57"/>
    </location>
</feature>
<dbReference type="EMBL" id="JABWDY010029044">
    <property type="protein sequence ID" value="KAF5186604.1"/>
    <property type="molecule type" value="Genomic_DNA"/>
</dbReference>
<sequence>MHILPAANILSSAAQDVPAQSQGDSHTKRFPEEITTTQPSFRDLLSGSDRDDPDSAGREQSTSWGSENSPYMTPTHDDPNSSFSDSKSLKTFIYFFAEIKPFTILH</sequence>
<name>A0A7J6VNE1_THATH</name>
<feature type="compositionally biased region" description="Polar residues" evidence="1">
    <location>
        <begin position="9"/>
        <end position="24"/>
    </location>
</feature>
<evidence type="ECO:0000313" key="2">
    <source>
        <dbReference type="EMBL" id="KAF5186604.1"/>
    </source>
</evidence>
<feature type="region of interest" description="Disordered" evidence="1">
    <location>
        <begin position="1"/>
        <end position="84"/>
    </location>
</feature>
<organism evidence="2 3">
    <name type="scientific">Thalictrum thalictroides</name>
    <name type="common">Rue-anemone</name>
    <name type="synonym">Anemone thalictroides</name>
    <dbReference type="NCBI Taxonomy" id="46969"/>
    <lineage>
        <taxon>Eukaryota</taxon>
        <taxon>Viridiplantae</taxon>
        <taxon>Streptophyta</taxon>
        <taxon>Embryophyta</taxon>
        <taxon>Tracheophyta</taxon>
        <taxon>Spermatophyta</taxon>
        <taxon>Magnoliopsida</taxon>
        <taxon>Ranunculales</taxon>
        <taxon>Ranunculaceae</taxon>
        <taxon>Thalictroideae</taxon>
        <taxon>Thalictrum</taxon>
    </lineage>
</organism>
<evidence type="ECO:0000256" key="1">
    <source>
        <dbReference type="SAM" id="MobiDB-lite"/>
    </source>
</evidence>
<comment type="caution">
    <text evidence="2">The sequence shown here is derived from an EMBL/GenBank/DDBJ whole genome shotgun (WGS) entry which is preliminary data.</text>
</comment>
<gene>
    <name evidence="2" type="ORF">FRX31_023810</name>
</gene>
<protein>
    <submittedName>
        <fullName evidence="2">Uncharacterized protein</fullName>
    </submittedName>
</protein>
<reference evidence="2 3" key="1">
    <citation type="submission" date="2020-06" db="EMBL/GenBank/DDBJ databases">
        <title>Transcriptomic and genomic resources for Thalictrum thalictroides and T. hernandezii: Facilitating candidate gene discovery in an emerging model plant lineage.</title>
        <authorList>
            <person name="Arias T."/>
            <person name="Riano-Pachon D.M."/>
            <person name="Di Stilio V.S."/>
        </authorList>
    </citation>
    <scope>NUCLEOTIDE SEQUENCE [LARGE SCALE GENOMIC DNA]</scope>
    <source>
        <strain evidence="3">cv. WT478/WT964</strain>
        <tissue evidence="2">Leaves</tissue>
    </source>
</reference>
<proteinExistence type="predicted"/>
<evidence type="ECO:0000313" key="3">
    <source>
        <dbReference type="Proteomes" id="UP000554482"/>
    </source>
</evidence>
<keyword evidence="3" id="KW-1185">Reference proteome</keyword>
<dbReference type="AlphaFoldDB" id="A0A7J6VNE1"/>
<dbReference type="Proteomes" id="UP000554482">
    <property type="component" value="Unassembled WGS sequence"/>
</dbReference>
<accession>A0A7J6VNE1</accession>
<feature type="compositionally biased region" description="Polar residues" evidence="1">
    <location>
        <begin position="58"/>
        <end position="72"/>
    </location>
</feature>